<dbReference type="OrthoDB" id="3525963at2759"/>
<organism evidence="1 2">
    <name type="scientific">Cadophora malorum</name>
    <dbReference type="NCBI Taxonomy" id="108018"/>
    <lineage>
        <taxon>Eukaryota</taxon>
        <taxon>Fungi</taxon>
        <taxon>Dikarya</taxon>
        <taxon>Ascomycota</taxon>
        <taxon>Pezizomycotina</taxon>
        <taxon>Leotiomycetes</taxon>
        <taxon>Helotiales</taxon>
        <taxon>Ploettnerulaceae</taxon>
        <taxon>Cadophora</taxon>
    </lineage>
</organism>
<dbReference type="EMBL" id="JAFJYH010000039">
    <property type="protein sequence ID" value="KAG4423117.1"/>
    <property type="molecule type" value="Genomic_DNA"/>
</dbReference>
<evidence type="ECO:0000313" key="2">
    <source>
        <dbReference type="Proteomes" id="UP000664132"/>
    </source>
</evidence>
<dbReference type="Proteomes" id="UP000664132">
    <property type="component" value="Unassembled WGS sequence"/>
</dbReference>
<reference evidence="1" key="1">
    <citation type="submission" date="2021-02" db="EMBL/GenBank/DDBJ databases">
        <title>Genome sequence Cadophora malorum strain M34.</title>
        <authorList>
            <person name="Stefanovic E."/>
            <person name="Vu D."/>
            <person name="Scully C."/>
            <person name="Dijksterhuis J."/>
            <person name="Roader J."/>
            <person name="Houbraken J."/>
        </authorList>
    </citation>
    <scope>NUCLEOTIDE SEQUENCE</scope>
    <source>
        <strain evidence="1">M34</strain>
    </source>
</reference>
<keyword evidence="2" id="KW-1185">Reference proteome</keyword>
<dbReference type="AlphaFoldDB" id="A0A8H7WE53"/>
<proteinExistence type="predicted"/>
<sequence length="182" mass="20577">MVLAFAETLLNNDKIVTTPFKTVHKHKLHKFPFRKSFEPADNLCDIEEDEVLDQDEDFTPKLEIPSSCLPGASFKPDSKEFDPFFAATPNRNATIAGVKAWLKMWFEAIGTFTNDLRVPGFLASVAMDGNVLHDIPDFAWIESLLINSNYNPNGNNKVWFAEDIVVNLAKYVLYAKVHAKKD</sequence>
<evidence type="ECO:0000313" key="1">
    <source>
        <dbReference type="EMBL" id="KAG4423117.1"/>
    </source>
</evidence>
<gene>
    <name evidence="1" type="ORF">IFR04_003754</name>
</gene>
<accession>A0A8H7WE53</accession>
<comment type="caution">
    <text evidence="1">The sequence shown here is derived from an EMBL/GenBank/DDBJ whole genome shotgun (WGS) entry which is preliminary data.</text>
</comment>
<name>A0A8H7WE53_9HELO</name>
<protein>
    <submittedName>
        <fullName evidence="1">Uncharacterized protein</fullName>
    </submittedName>
</protein>